<keyword evidence="3" id="KW-1185">Reference proteome</keyword>
<reference evidence="1 3" key="2">
    <citation type="journal article" date="2014" name="BMC Genomics">
        <title>An improved genome release (version Mt4.0) for the model legume Medicago truncatula.</title>
        <authorList>
            <person name="Tang H."/>
            <person name="Krishnakumar V."/>
            <person name="Bidwell S."/>
            <person name="Rosen B."/>
            <person name="Chan A."/>
            <person name="Zhou S."/>
            <person name="Gentzbittel L."/>
            <person name="Childs K.L."/>
            <person name="Yandell M."/>
            <person name="Gundlach H."/>
            <person name="Mayer K.F."/>
            <person name="Schwartz D.C."/>
            <person name="Town C.D."/>
        </authorList>
    </citation>
    <scope>GENOME REANNOTATION</scope>
    <source>
        <strain evidence="2 3">cv. Jemalong A17</strain>
    </source>
</reference>
<dbReference type="EnsemblPlants" id="AET00751">
    <property type="protein sequence ID" value="AET00751"/>
    <property type="gene ID" value="MTR_5g095520"/>
</dbReference>
<reference evidence="2" key="3">
    <citation type="submission" date="2015-04" db="UniProtKB">
        <authorList>
            <consortium name="EnsemblPlants"/>
        </authorList>
    </citation>
    <scope>IDENTIFICATION</scope>
    <source>
        <strain evidence="2">cv. Jemalong A17</strain>
    </source>
</reference>
<reference evidence="1 3" key="1">
    <citation type="journal article" date="2011" name="Nature">
        <title>The Medicago genome provides insight into the evolution of rhizobial symbioses.</title>
        <authorList>
            <person name="Young N.D."/>
            <person name="Debelle F."/>
            <person name="Oldroyd G.E."/>
            <person name="Geurts R."/>
            <person name="Cannon S.B."/>
            <person name="Udvardi M.K."/>
            <person name="Benedito V.A."/>
            <person name="Mayer K.F."/>
            <person name="Gouzy J."/>
            <person name="Schoof H."/>
            <person name="Van de Peer Y."/>
            <person name="Proost S."/>
            <person name="Cook D.R."/>
            <person name="Meyers B.C."/>
            <person name="Spannagl M."/>
            <person name="Cheung F."/>
            <person name="De Mita S."/>
            <person name="Krishnakumar V."/>
            <person name="Gundlach H."/>
            <person name="Zhou S."/>
            <person name="Mudge J."/>
            <person name="Bharti A.K."/>
            <person name="Murray J.D."/>
            <person name="Naoumkina M.A."/>
            <person name="Rosen B."/>
            <person name="Silverstein K.A."/>
            <person name="Tang H."/>
            <person name="Rombauts S."/>
            <person name="Zhao P.X."/>
            <person name="Zhou P."/>
            <person name="Barbe V."/>
            <person name="Bardou P."/>
            <person name="Bechner M."/>
            <person name="Bellec A."/>
            <person name="Berger A."/>
            <person name="Berges H."/>
            <person name="Bidwell S."/>
            <person name="Bisseling T."/>
            <person name="Choisne N."/>
            <person name="Couloux A."/>
            <person name="Denny R."/>
            <person name="Deshpande S."/>
            <person name="Dai X."/>
            <person name="Doyle J.J."/>
            <person name="Dudez A.M."/>
            <person name="Farmer A.D."/>
            <person name="Fouteau S."/>
            <person name="Franken C."/>
            <person name="Gibelin C."/>
            <person name="Gish J."/>
            <person name="Goldstein S."/>
            <person name="Gonzalez A.J."/>
            <person name="Green P.J."/>
            <person name="Hallab A."/>
            <person name="Hartog M."/>
            <person name="Hua A."/>
            <person name="Humphray S.J."/>
            <person name="Jeong D.H."/>
            <person name="Jing Y."/>
            <person name="Jocker A."/>
            <person name="Kenton S.M."/>
            <person name="Kim D.J."/>
            <person name="Klee K."/>
            <person name="Lai H."/>
            <person name="Lang C."/>
            <person name="Lin S."/>
            <person name="Macmil S.L."/>
            <person name="Magdelenat G."/>
            <person name="Matthews L."/>
            <person name="McCorrison J."/>
            <person name="Monaghan E.L."/>
            <person name="Mun J.H."/>
            <person name="Najar F.Z."/>
            <person name="Nicholson C."/>
            <person name="Noirot C."/>
            <person name="O'Bleness M."/>
            <person name="Paule C.R."/>
            <person name="Poulain J."/>
            <person name="Prion F."/>
            <person name="Qin B."/>
            <person name="Qu C."/>
            <person name="Retzel E.F."/>
            <person name="Riddle C."/>
            <person name="Sallet E."/>
            <person name="Samain S."/>
            <person name="Samson N."/>
            <person name="Sanders I."/>
            <person name="Saurat O."/>
            <person name="Scarpelli C."/>
            <person name="Schiex T."/>
            <person name="Segurens B."/>
            <person name="Severin A.J."/>
            <person name="Sherrier D.J."/>
            <person name="Shi R."/>
            <person name="Sims S."/>
            <person name="Singer S.R."/>
            <person name="Sinharoy S."/>
            <person name="Sterck L."/>
            <person name="Viollet A."/>
            <person name="Wang B.B."/>
            <person name="Wang K."/>
            <person name="Wang M."/>
            <person name="Wang X."/>
            <person name="Warfsmann J."/>
            <person name="Weissenbach J."/>
            <person name="White D.D."/>
            <person name="White J.D."/>
            <person name="Wiley G.B."/>
            <person name="Wincker P."/>
            <person name="Xing Y."/>
            <person name="Yang L."/>
            <person name="Yao Z."/>
            <person name="Ying F."/>
            <person name="Zhai J."/>
            <person name="Zhou L."/>
            <person name="Zuber A."/>
            <person name="Denarie J."/>
            <person name="Dixon R.A."/>
            <person name="May G.D."/>
            <person name="Schwartz D.C."/>
            <person name="Rogers J."/>
            <person name="Quetier F."/>
            <person name="Town C.D."/>
            <person name="Roe B.A."/>
        </authorList>
    </citation>
    <scope>NUCLEOTIDE SEQUENCE [LARGE SCALE GENOMIC DNA]</scope>
    <source>
        <strain evidence="1">A17</strain>
        <strain evidence="2 3">cv. Jemalong A17</strain>
    </source>
</reference>
<dbReference type="HOGENOM" id="CLU_2708571_0_0_1"/>
<evidence type="ECO:0000313" key="3">
    <source>
        <dbReference type="Proteomes" id="UP000002051"/>
    </source>
</evidence>
<name>G7K4N5_MEDTR</name>
<evidence type="ECO:0000313" key="1">
    <source>
        <dbReference type="EMBL" id="AET00751.1"/>
    </source>
</evidence>
<protein>
    <submittedName>
        <fullName evidence="1 2">Uncharacterized protein</fullName>
    </submittedName>
</protein>
<dbReference type="EMBL" id="CM001221">
    <property type="protein sequence ID" value="AET00751.1"/>
    <property type="molecule type" value="Genomic_DNA"/>
</dbReference>
<sequence>MAKPLMSPTSFSSFNLYPNHKMEQKINILSLKGLMLMLNIDHIVSSLLSETGDVIDKRNYKTCFEIEATTVVS</sequence>
<evidence type="ECO:0000313" key="2">
    <source>
        <dbReference type="EnsemblPlants" id="AET00751"/>
    </source>
</evidence>
<dbReference type="Proteomes" id="UP000002051">
    <property type="component" value="Chromosome 5"/>
</dbReference>
<organism evidence="1 3">
    <name type="scientific">Medicago truncatula</name>
    <name type="common">Barrel medic</name>
    <name type="synonym">Medicago tribuloides</name>
    <dbReference type="NCBI Taxonomy" id="3880"/>
    <lineage>
        <taxon>Eukaryota</taxon>
        <taxon>Viridiplantae</taxon>
        <taxon>Streptophyta</taxon>
        <taxon>Embryophyta</taxon>
        <taxon>Tracheophyta</taxon>
        <taxon>Spermatophyta</taxon>
        <taxon>Magnoliopsida</taxon>
        <taxon>eudicotyledons</taxon>
        <taxon>Gunneridae</taxon>
        <taxon>Pentapetalae</taxon>
        <taxon>rosids</taxon>
        <taxon>fabids</taxon>
        <taxon>Fabales</taxon>
        <taxon>Fabaceae</taxon>
        <taxon>Papilionoideae</taxon>
        <taxon>50 kb inversion clade</taxon>
        <taxon>NPAAA clade</taxon>
        <taxon>Hologalegina</taxon>
        <taxon>IRL clade</taxon>
        <taxon>Trifolieae</taxon>
        <taxon>Medicago</taxon>
    </lineage>
</organism>
<gene>
    <name evidence="1" type="ordered locus">MTR_5g095520</name>
</gene>
<proteinExistence type="predicted"/>
<accession>G7K4N5</accession>
<dbReference type="PaxDb" id="3880-AET00751"/>
<dbReference type="AlphaFoldDB" id="G7K4N5"/>